<protein>
    <submittedName>
        <fullName evidence="1">Uncharacterized protein</fullName>
    </submittedName>
</protein>
<name>A0A172Q0L4_9CAUD</name>
<reference evidence="2" key="1">
    <citation type="submission" date="2016-03" db="EMBL/GenBank/DDBJ databases">
        <title>Characterization of Acinetobacter baumannii phage vB_AbaM_ME3.</title>
        <authorList>
            <person name="Buttimer C.T.H."/>
            <person name="Elbreki M."/>
            <person name="Coffey A."/>
        </authorList>
    </citation>
    <scope>NUCLEOTIDE SEQUENCE [LARGE SCALE GENOMIC DNA]</scope>
</reference>
<evidence type="ECO:0000313" key="1">
    <source>
        <dbReference type="EMBL" id="AND75387.1"/>
    </source>
</evidence>
<evidence type="ECO:0000313" key="2">
    <source>
        <dbReference type="Proteomes" id="UP000225947"/>
    </source>
</evidence>
<gene>
    <name evidence="1" type="ORF">ME3_226</name>
</gene>
<keyword evidence="2" id="KW-1185">Reference proteome</keyword>
<dbReference type="EMBL" id="KU935715">
    <property type="protein sequence ID" value="AND75387.1"/>
    <property type="molecule type" value="Genomic_DNA"/>
</dbReference>
<dbReference type="Proteomes" id="UP000225947">
    <property type="component" value="Segment"/>
</dbReference>
<sequence>MQLSKFKIRKSVFITHRVALDLSHNFAMQKVLVIQQQGSSTIVLYSKALPNYQAVNDICLRFENNFLLFICGTVAQQLNESVCLSRISKNVYEIIDKELVSQDELIEIYYE</sequence>
<proteinExistence type="predicted"/>
<organism evidence="1 2">
    <name type="scientific">Acinetobacter phage vB_AbaM_ME3</name>
    <dbReference type="NCBI Taxonomy" id="1837876"/>
    <lineage>
        <taxon>Viruses</taxon>
        <taxon>Duplodnaviria</taxon>
        <taxon>Heunggongvirae</taxon>
        <taxon>Uroviricota</taxon>
        <taxon>Caudoviricetes</taxon>
        <taxon>Metrivirus</taxon>
        <taxon>Metrivirus ME3</taxon>
    </lineage>
</organism>
<accession>A0A172Q0L4</accession>